<gene>
    <name evidence="1" type="ORF">AOT14_17310</name>
</gene>
<dbReference type="KEGG" id="sacz:AOT14_17310"/>
<evidence type="ECO:0000313" key="1">
    <source>
        <dbReference type="EMBL" id="ALJ28118.1"/>
    </source>
</evidence>
<accession>A0A0S1AZA8</accession>
<name>A0A0S1AZA8_9GAMM</name>
<reference evidence="1 2" key="1">
    <citation type="journal article" date="2015" name="Genome Announc.">
        <title>Complete Genome Sequencing of Stenotrophomonas acidaminiphila ZAC14D2_NAIMI4_2, a Multidrug-Resistant Strain Isolated from Sediments of a Polluted River in Mexico, Uncovers New Antibiotic Resistance Genes and a Novel Class-II Lasso Peptide Biosynthesis Gene Cluster.</title>
        <authorList>
            <person name="Vinuesa P."/>
            <person name="Ochoa-Sanchez L.E."/>
        </authorList>
    </citation>
    <scope>NUCLEOTIDE SEQUENCE [LARGE SCALE GENOMIC DNA]</scope>
    <source>
        <strain evidence="1 2">ZAC14D2_NAIMI4_2</strain>
    </source>
</reference>
<dbReference type="Proteomes" id="UP000061010">
    <property type="component" value="Chromosome"/>
</dbReference>
<evidence type="ECO:0000313" key="2">
    <source>
        <dbReference type="Proteomes" id="UP000061010"/>
    </source>
</evidence>
<proteinExistence type="predicted"/>
<dbReference type="EMBL" id="CP012900">
    <property type="protein sequence ID" value="ALJ28118.1"/>
    <property type="molecule type" value="Genomic_DNA"/>
</dbReference>
<dbReference type="AlphaFoldDB" id="A0A0S1AZA8"/>
<sequence>MRAGLWAMRVGMTLLVAGCSSDGGWRDPPRDDPAACVNHCQNAYQRCNANPRGYGDCGQASRDNQCDTITNPELRGACQTSQAFCQNRSAAAVCGERLNSCMAGCN</sequence>
<evidence type="ECO:0008006" key="3">
    <source>
        <dbReference type="Google" id="ProtNLM"/>
    </source>
</evidence>
<organism evidence="1 2">
    <name type="scientific">Stenotrophomonas acidaminiphila</name>
    <dbReference type="NCBI Taxonomy" id="128780"/>
    <lineage>
        <taxon>Bacteria</taxon>
        <taxon>Pseudomonadati</taxon>
        <taxon>Pseudomonadota</taxon>
        <taxon>Gammaproteobacteria</taxon>
        <taxon>Lysobacterales</taxon>
        <taxon>Lysobacteraceae</taxon>
        <taxon>Stenotrophomonas</taxon>
    </lineage>
</organism>
<dbReference type="PATRIC" id="fig|128780.6.peg.1736"/>
<dbReference type="RefSeq" id="WP_162486405.1">
    <property type="nucleotide sequence ID" value="NZ_CP125110.1"/>
</dbReference>
<keyword evidence="2" id="KW-1185">Reference proteome</keyword>
<protein>
    <recommendedName>
        <fullName evidence="3">Lipoprotein</fullName>
    </recommendedName>
</protein>